<feature type="compositionally biased region" description="Basic and acidic residues" evidence="5">
    <location>
        <begin position="401"/>
        <end position="430"/>
    </location>
</feature>
<dbReference type="PANTHER" id="PTHR10073:SF12">
    <property type="entry name" value="DNA MISMATCH REPAIR PROTEIN MLH1"/>
    <property type="match status" value="1"/>
</dbReference>
<dbReference type="Gene3D" id="3.30.230.10">
    <property type="match status" value="1"/>
</dbReference>
<dbReference type="GO" id="GO:0005524">
    <property type="term" value="F:ATP binding"/>
    <property type="evidence" value="ECO:0007669"/>
    <property type="project" value="InterPro"/>
</dbReference>
<evidence type="ECO:0000313" key="8">
    <source>
        <dbReference type="EMBL" id="RIE04758.1"/>
    </source>
</evidence>
<dbReference type="GO" id="GO:0016887">
    <property type="term" value="F:ATP hydrolysis activity"/>
    <property type="evidence" value="ECO:0007669"/>
    <property type="project" value="InterPro"/>
</dbReference>
<evidence type="ECO:0000256" key="5">
    <source>
        <dbReference type="SAM" id="MobiDB-lite"/>
    </source>
</evidence>
<dbReference type="OrthoDB" id="9763467at2"/>
<dbReference type="InterPro" id="IPR020568">
    <property type="entry name" value="Ribosomal_Su5_D2-typ_SF"/>
</dbReference>
<keyword evidence="2 4" id="KW-0227">DNA damage</keyword>
<dbReference type="InterPro" id="IPR013507">
    <property type="entry name" value="DNA_mismatch_S5_2-like"/>
</dbReference>
<dbReference type="HAMAP" id="MF_00149">
    <property type="entry name" value="DNA_mis_repair"/>
    <property type="match status" value="1"/>
</dbReference>
<evidence type="ECO:0000256" key="3">
    <source>
        <dbReference type="ARBA" id="ARBA00023204"/>
    </source>
</evidence>
<dbReference type="InterPro" id="IPR014790">
    <property type="entry name" value="MutL_C"/>
</dbReference>
<comment type="similarity">
    <text evidence="1 4">Belongs to the DNA mismatch repair MutL/HexB family.</text>
</comment>
<dbReference type="EMBL" id="QXJM01000023">
    <property type="protein sequence ID" value="RIE04758.1"/>
    <property type="molecule type" value="Genomic_DNA"/>
</dbReference>
<proteinExistence type="inferred from homology"/>
<name>A0A398CW36_9BACL</name>
<dbReference type="FunFam" id="3.30.565.10:FF:000003">
    <property type="entry name" value="DNA mismatch repair endonuclease MutL"/>
    <property type="match status" value="1"/>
</dbReference>
<dbReference type="SUPFAM" id="SSF54211">
    <property type="entry name" value="Ribosomal protein S5 domain 2-like"/>
    <property type="match status" value="1"/>
</dbReference>
<feature type="domain" description="MutL C-terminal dimerisation" evidence="6">
    <location>
        <begin position="466"/>
        <end position="608"/>
    </location>
</feature>
<keyword evidence="8" id="KW-0378">Hydrolase</keyword>
<evidence type="ECO:0000256" key="1">
    <source>
        <dbReference type="ARBA" id="ARBA00006082"/>
    </source>
</evidence>
<dbReference type="Gene3D" id="3.30.1370.100">
    <property type="entry name" value="MutL, C-terminal domain, regulatory subdomain"/>
    <property type="match status" value="1"/>
</dbReference>
<evidence type="ECO:0000256" key="4">
    <source>
        <dbReference type="HAMAP-Rule" id="MF_00149"/>
    </source>
</evidence>
<feature type="region of interest" description="Disordered" evidence="5">
    <location>
        <begin position="378"/>
        <end position="439"/>
    </location>
</feature>
<dbReference type="Pfam" id="PF13589">
    <property type="entry name" value="HATPase_c_3"/>
    <property type="match status" value="1"/>
</dbReference>
<dbReference type="InterPro" id="IPR014721">
    <property type="entry name" value="Ribsml_uS5_D2-typ_fold_subgr"/>
</dbReference>
<evidence type="ECO:0000256" key="2">
    <source>
        <dbReference type="ARBA" id="ARBA00022763"/>
    </source>
</evidence>
<dbReference type="GO" id="GO:0140664">
    <property type="term" value="F:ATP-dependent DNA damage sensor activity"/>
    <property type="evidence" value="ECO:0007669"/>
    <property type="project" value="InterPro"/>
</dbReference>
<dbReference type="Proteomes" id="UP000266340">
    <property type="component" value="Unassembled WGS sequence"/>
</dbReference>
<dbReference type="InterPro" id="IPR002099">
    <property type="entry name" value="MutL/Mlh/PMS"/>
</dbReference>
<dbReference type="InterPro" id="IPR014762">
    <property type="entry name" value="DNA_mismatch_repair_CS"/>
</dbReference>
<dbReference type="PANTHER" id="PTHR10073">
    <property type="entry name" value="DNA MISMATCH REPAIR PROTEIN MLH, PMS, MUTL"/>
    <property type="match status" value="1"/>
</dbReference>
<comment type="function">
    <text evidence="4">This protein is involved in the repair of mismatches in DNA. It is required for dam-dependent methyl-directed DNA mismatch repair. May act as a 'molecular matchmaker', a protein that promotes the formation of a stable complex between two or more DNA-binding proteins in an ATP-dependent manner without itself being part of a final effector complex.</text>
</comment>
<dbReference type="InterPro" id="IPR042120">
    <property type="entry name" value="MutL_C_dimsub"/>
</dbReference>
<feature type="domain" description="DNA mismatch repair protein S5" evidence="7">
    <location>
        <begin position="209"/>
        <end position="327"/>
    </location>
</feature>
<sequence length="652" mass="71487">MGIIRPLDEHLANQIAAGEVVERPASVLKELIENAVDAGSSRIDVVAEEGGLSLLRITDDGAGIQSDDMLIAFQRHATSKIAAAKDLFQISTLGFRGEALPSIAAVAKIRCVSATDNGGLARIVEIEGGAIRKDGETNAPKGTEMTVRDLFFNTPARLKYMKTVQTELGHLSDVVYRQALAHPDIAFTFQHNGSTLLRTPGNGDLRQVVAAIYGSSAAKSMVEIQGSDPDYSIAGLTALPVETRANRNAVTVLVNGRYVRSQAVMQPLLQAYHTLLPVHRFPLSVVHLRMHPSLLDVNVHPAKLEVRFSKEAELRTFVEETVKRALSAQAYIPSGSSTTSRTAKPQTWTQEQIRFQLPPAGAQAETAAAGYANSLPNTASPIAGHNPPGIGESSAQYDAPSPDRRAEQRADQSADQRDERGQRFDSRSDFRSASLPGSPVPERVWQAAFEPPASASAKPTFPELSWIGQLHGTYIVAQNENGLYLIDQHAAHERINYEYYYEKFGKPEEASQELLLPVTLEFAPDEHAVIRDRIASFESAGVYLEEFGGNTFIVRAVPHWFPEGDEADIVREMAEWVLRERKVDLHALREKAAIMCSCKASIKANQSQSREAGEKLLERLGACGQPYTCPHGRPIVVSFSTYELEKMFKRVM</sequence>
<organism evidence="8 9">
    <name type="scientific">Cohnella faecalis</name>
    <dbReference type="NCBI Taxonomy" id="2315694"/>
    <lineage>
        <taxon>Bacteria</taxon>
        <taxon>Bacillati</taxon>
        <taxon>Bacillota</taxon>
        <taxon>Bacilli</taxon>
        <taxon>Bacillales</taxon>
        <taxon>Paenibacillaceae</taxon>
        <taxon>Cohnella</taxon>
    </lineage>
</organism>
<reference evidence="8 9" key="1">
    <citation type="submission" date="2018-09" db="EMBL/GenBank/DDBJ databases">
        <title>Cohnella cavernae sp. nov., isolated from a karst cave.</title>
        <authorList>
            <person name="Zhu H."/>
        </authorList>
    </citation>
    <scope>NUCLEOTIDE SEQUENCE [LARGE SCALE GENOMIC DNA]</scope>
    <source>
        <strain evidence="8 9">K2E09-144</strain>
    </source>
</reference>
<dbReference type="RefSeq" id="WP_119147957.1">
    <property type="nucleotide sequence ID" value="NZ_JBHSOV010000005.1"/>
</dbReference>
<dbReference type="Pfam" id="PF01119">
    <property type="entry name" value="DNA_mis_repair"/>
    <property type="match status" value="1"/>
</dbReference>
<evidence type="ECO:0000313" key="9">
    <source>
        <dbReference type="Proteomes" id="UP000266340"/>
    </source>
</evidence>
<dbReference type="InterPro" id="IPR037198">
    <property type="entry name" value="MutL_C_sf"/>
</dbReference>
<evidence type="ECO:0000259" key="7">
    <source>
        <dbReference type="SMART" id="SM01340"/>
    </source>
</evidence>
<dbReference type="InterPro" id="IPR036890">
    <property type="entry name" value="HATPase_C_sf"/>
</dbReference>
<evidence type="ECO:0000259" key="6">
    <source>
        <dbReference type="SMART" id="SM00853"/>
    </source>
</evidence>
<comment type="caution">
    <text evidence="8">The sequence shown here is derived from an EMBL/GenBank/DDBJ whole genome shotgun (WGS) entry which is preliminary data.</text>
</comment>
<dbReference type="Gene3D" id="3.30.1540.20">
    <property type="entry name" value="MutL, C-terminal domain, dimerisation subdomain"/>
    <property type="match status" value="1"/>
</dbReference>
<dbReference type="GO" id="GO:0030983">
    <property type="term" value="F:mismatched DNA binding"/>
    <property type="evidence" value="ECO:0007669"/>
    <property type="project" value="InterPro"/>
</dbReference>
<dbReference type="AlphaFoldDB" id="A0A398CW36"/>
<keyword evidence="8" id="KW-0540">Nuclease</keyword>
<dbReference type="SMART" id="SM01340">
    <property type="entry name" value="DNA_mis_repair"/>
    <property type="match status" value="1"/>
</dbReference>
<dbReference type="Gene3D" id="3.30.565.10">
    <property type="entry name" value="Histidine kinase-like ATPase, C-terminal domain"/>
    <property type="match status" value="1"/>
</dbReference>
<dbReference type="CDD" id="cd00782">
    <property type="entry name" value="MutL_Trans"/>
    <property type="match status" value="1"/>
</dbReference>
<dbReference type="SMART" id="SM00853">
    <property type="entry name" value="MutL_C"/>
    <property type="match status" value="1"/>
</dbReference>
<dbReference type="InterPro" id="IPR042121">
    <property type="entry name" value="MutL_C_regsub"/>
</dbReference>
<accession>A0A398CW36</accession>
<dbReference type="SUPFAM" id="SSF118116">
    <property type="entry name" value="DNA mismatch repair protein MutL"/>
    <property type="match status" value="1"/>
</dbReference>
<dbReference type="InterPro" id="IPR020667">
    <property type="entry name" value="DNA_mismatch_repair_MutL"/>
</dbReference>
<keyword evidence="8" id="KW-0255">Endonuclease</keyword>
<dbReference type="NCBIfam" id="TIGR00585">
    <property type="entry name" value="mutl"/>
    <property type="match status" value="1"/>
</dbReference>
<keyword evidence="9" id="KW-1185">Reference proteome</keyword>
<keyword evidence="3 4" id="KW-0234">DNA repair</keyword>
<dbReference type="CDD" id="cd16926">
    <property type="entry name" value="HATPase_MutL-MLH-PMS-like"/>
    <property type="match status" value="1"/>
</dbReference>
<dbReference type="GO" id="GO:0032300">
    <property type="term" value="C:mismatch repair complex"/>
    <property type="evidence" value="ECO:0007669"/>
    <property type="project" value="InterPro"/>
</dbReference>
<dbReference type="InterPro" id="IPR038973">
    <property type="entry name" value="MutL/Mlh/Pms-like"/>
</dbReference>
<dbReference type="GO" id="GO:0006298">
    <property type="term" value="P:mismatch repair"/>
    <property type="evidence" value="ECO:0007669"/>
    <property type="project" value="UniProtKB-UniRule"/>
</dbReference>
<dbReference type="Pfam" id="PF08676">
    <property type="entry name" value="MutL_C"/>
    <property type="match status" value="1"/>
</dbReference>
<protein>
    <recommendedName>
        <fullName evidence="4">DNA mismatch repair protein MutL</fullName>
    </recommendedName>
</protein>
<dbReference type="SUPFAM" id="SSF55874">
    <property type="entry name" value="ATPase domain of HSP90 chaperone/DNA topoisomerase II/histidine kinase"/>
    <property type="match status" value="1"/>
</dbReference>
<gene>
    <name evidence="4 8" type="primary">mutL</name>
    <name evidence="8" type="ORF">D3H35_04570</name>
</gene>
<dbReference type="GO" id="GO:0004519">
    <property type="term" value="F:endonuclease activity"/>
    <property type="evidence" value="ECO:0007669"/>
    <property type="project" value="UniProtKB-KW"/>
</dbReference>
<dbReference type="NCBIfam" id="NF000950">
    <property type="entry name" value="PRK00095.1-3"/>
    <property type="match status" value="1"/>
</dbReference>
<dbReference type="PROSITE" id="PS00058">
    <property type="entry name" value="DNA_MISMATCH_REPAIR_1"/>
    <property type="match status" value="1"/>
</dbReference>